<protein>
    <submittedName>
        <fullName evidence="2">Uncharacterized protein</fullName>
    </submittedName>
</protein>
<evidence type="ECO:0000256" key="1">
    <source>
        <dbReference type="SAM" id="Phobius"/>
    </source>
</evidence>
<feature type="transmembrane region" description="Helical" evidence="1">
    <location>
        <begin position="26"/>
        <end position="45"/>
    </location>
</feature>
<dbReference type="KEGG" id="rhf:EUB48_17700"/>
<keyword evidence="1" id="KW-1133">Transmembrane helix</keyword>
<organism evidence="2 3">
    <name type="scientific">Rhodoferax sediminis</name>
    <dbReference type="NCBI Taxonomy" id="2509614"/>
    <lineage>
        <taxon>Bacteria</taxon>
        <taxon>Pseudomonadati</taxon>
        <taxon>Pseudomonadota</taxon>
        <taxon>Betaproteobacteria</taxon>
        <taxon>Burkholderiales</taxon>
        <taxon>Comamonadaceae</taxon>
        <taxon>Rhodoferax</taxon>
    </lineage>
</organism>
<dbReference type="EMBL" id="CP035503">
    <property type="protein sequence ID" value="QDL39868.1"/>
    <property type="molecule type" value="Genomic_DNA"/>
</dbReference>
<reference evidence="2 3" key="1">
    <citation type="submission" date="2019-01" db="EMBL/GenBank/DDBJ databases">
        <title>Genomic insights into a novel species Rhodoferax sp.</title>
        <authorList>
            <person name="Jin L."/>
        </authorList>
    </citation>
    <scope>NUCLEOTIDE SEQUENCE [LARGE SCALE GENOMIC DNA]</scope>
    <source>
        <strain evidence="2 3">CHu59-6-5</strain>
    </source>
</reference>
<evidence type="ECO:0000313" key="3">
    <source>
        <dbReference type="Proteomes" id="UP000316798"/>
    </source>
</evidence>
<evidence type="ECO:0000313" key="2">
    <source>
        <dbReference type="EMBL" id="QDL39868.1"/>
    </source>
</evidence>
<dbReference type="AlphaFoldDB" id="A0A515DHL6"/>
<name>A0A515DHL6_9BURK</name>
<accession>A0A515DHL6</accession>
<keyword evidence="3" id="KW-1185">Reference proteome</keyword>
<gene>
    <name evidence="2" type="ORF">EUB48_17700</name>
</gene>
<keyword evidence="1" id="KW-0812">Transmembrane</keyword>
<feature type="transmembrane region" description="Helical" evidence="1">
    <location>
        <begin position="51"/>
        <end position="69"/>
    </location>
</feature>
<proteinExistence type="predicted"/>
<keyword evidence="1" id="KW-0472">Membrane</keyword>
<dbReference type="OrthoDB" id="9155042at2"/>
<sequence>MTLARLQRIKRWHVAHKADHPLEYQLWDAVLTLWVMGWVGWVPAFAFDAPWAYPLCLLAIWSPRLYVGWRIRAHEAQRLRCDWLDAAG</sequence>
<dbReference type="Proteomes" id="UP000316798">
    <property type="component" value="Chromosome"/>
</dbReference>